<sequence>MATTTKGTQQKRRSKGDGSIFKNKRGGWTARYRKKGLPDKEFSAPTKGEAKKLLDEWKVKIAIQDAITSNIKVCDYAQKYLYRKSLYVEAGIFKQSSLDRLERTYNTHIRDTEAARLSFNNLTADDITQTVNANKDTLSYSSIKKIYLFWSAMIKHAKNMGELPNNYSIMNSVIMPAENSLPVETKEIEIIDEKDIPIIEEIAMMPSPNRNERFLYRYGPAIVFLLNTGLRGGELLALGKSKIIWKDSRRYVKINKTLSRVKNRDKDAKTKTKLVLTDPKYPNSVRIVPLNKKADFCLQCMLELYDTNYFEKDLILATQNHISPTLQNIRNTLVKICRRAGIQEYSLHALRHTFATNIVRKTTNMGELKDAAELLGDSYDVVIKTYFHTDSQKKVDLVDAIA</sequence>
<dbReference type="Proteomes" id="UP000713880">
    <property type="component" value="Unassembled WGS sequence"/>
</dbReference>
<protein>
    <submittedName>
        <fullName evidence="6">Site-specific integrase</fullName>
    </submittedName>
</protein>
<dbReference type="InterPro" id="IPR002104">
    <property type="entry name" value="Integrase_catalytic"/>
</dbReference>
<evidence type="ECO:0000256" key="1">
    <source>
        <dbReference type="ARBA" id="ARBA00008857"/>
    </source>
</evidence>
<gene>
    <name evidence="6" type="ORF">H6A13_03515</name>
</gene>
<evidence type="ECO:0000256" key="3">
    <source>
        <dbReference type="ARBA" id="ARBA00023172"/>
    </source>
</evidence>
<evidence type="ECO:0000313" key="7">
    <source>
        <dbReference type="Proteomes" id="UP000713880"/>
    </source>
</evidence>
<dbReference type="SUPFAM" id="SSF56349">
    <property type="entry name" value="DNA breaking-rejoining enzymes"/>
    <property type="match status" value="1"/>
</dbReference>
<dbReference type="GO" id="GO:0015074">
    <property type="term" value="P:DNA integration"/>
    <property type="evidence" value="ECO:0007669"/>
    <property type="project" value="InterPro"/>
</dbReference>
<reference evidence="6" key="1">
    <citation type="submission" date="2020-08" db="EMBL/GenBank/DDBJ databases">
        <authorList>
            <person name="Cejkova D."/>
            <person name="Kubasova T."/>
            <person name="Jahodarova E."/>
            <person name="Rychlik I."/>
        </authorList>
    </citation>
    <scope>NUCLEOTIDE SEQUENCE</scope>
    <source>
        <strain evidence="6">An420c</strain>
    </source>
</reference>
<organism evidence="6 7">
    <name type="scientific">Mordavella massiliensis</name>
    <dbReference type="NCBI Taxonomy" id="1871024"/>
    <lineage>
        <taxon>Bacteria</taxon>
        <taxon>Bacillati</taxon>
        <taxon>Bacillota</taxon>
        <taxon>Clostridia</taxon>
        <taxon>Eubacteriales</taxon>
        <taxon>Clostridiaceae</taxon>
        <taxon>Mordavella</taxon>
    </lineage>
</organism>
<comment type="caution">
    <text evidence="6">The sequence shown here is derived from an EMBL/GenBank/DDBJ whole genome shotgun (WGS) entry which is preliminary data.</text>
</comment>
<proteinExistence type="inferred from homology"/>
<dbReference type="RefSeq" id="WP_087151956.1">
    <property type="nucleotide sequence ID" value="NZ_JACJLV010000007.1"/>
</dbReference>
<keyword evidence="7" id="KW-1185">Reference proteome</keyword>
<name>A0A938X1V8_9CLOT</name>
<comment type="similarity">
    <text evidence="1">Belongs to the 'phage' integrase family.</text>
</comment>
<evidence type="ECO:0000256" key="2">
    <source>
        <dbReference type="ARBA" id="ARBA00023125"/>
    </source>
</evidence>
<dbReference type="EMBL" id="JACJLV010000007">
    <property type="protein sequence ID" value="MBM6826175.1"/>
    <property type="molecule type" value="Genomic_DNA"/>
</dbReference>
<dbReference type="PANTHER" id="PTHR30349">
    <property type="entry name" value="PHAGE INTEGRASE-RELATED"/>
    <property type="match status" value="1"/>
</dbReference>
<keyword evidence="3" id="KW-0233">DNA recombination</keyword>
<evidence type="ECO:0000256" key="4">
    <source>
        <dbReference type="SAM" id="MobiDB-lite"/>
    </source>
</evidence>
<dbReference type="AlphaFoldDB" id="A0A938X1V8"/>
<dbReference type="Gene3D" id="1.10.443.10">
    <property type="entry name" value="Intergrase catalytic core"/>
    <property type="match status" value="1"/>
</dbReference>
<feature type="domain" description="Tyr recombinase" evidence="5">
    <location>
        <begin position="186"/>
        <end position="399"/>
    </location>
</feature>
<dbReference type="InterPro" id="IPR011010">
    <property type="entry name" value="DNA_brk_join_enz"/>
</dbReference>
<dbReference type="InterPro" id="IPR010998">
    <property type="entry name" value="Integrase_recombinase_N"/>
</dbReference>
<reference evidence="6" key="2">
    <citation type="journal article" date="2021" name="Sci. Rep.">
        <title>The distribution of antibiotic resistance genes in chicken gut microbiota commensals.</title>
        <authorList>
            <person name="Juricova H."/>
            <person name="Matiasovicova J."/>
            <person name="Kubasova T."/>
            <person name="Cejkova D."/>
            <person name="Rychlik I."/>
        </authorList>
    </citation>
    <scope>NUCLEOTIDE SEQUENCE</scope>
    <source>
        <strain evidence="6">An420c</strain>
    </source>
</reference>
<dbReference type="GO" id="GO:0006310">
    <property type="term" value="P:DNA recombination"/>
    <property type="evidence" value="ECO:0007669"/>
    <property type="project" value="UniProtKB-KW"/>
</dbReference>
<dbReference type="GO" id="GO:0003677">
    <property type="term" value="F:DNA binding"/>
    <property type="evidence" value="ECO:0007669"/>
    <property type="project" value="UniProtKB-KW"/>
</dbReference>
<keyword evidence="2" id="KW-0238">DNA-binding</keyword>
<dbReference type="PROSITE" id="PS51898">
    <property type="entry name" value="TYR_RECOMBINASE"/>
    <property type="match status" value="1"/>
</dbReference>
<evidence type="ECO:0000259" key="5">
    <source>
        <dbReference type="PROSITE" id="PS51898"/>
    </source>
</evidence>
<dbReference type="CDD" id="cd01189">
    <property type="entry name" value="INT_ICEBs1_C_like"/>
    <property type="match status" value="1"/>
</dbReference>
<dbReference type="PANTHER" id="PTHR30349:SF64">
    <property type="entry name" value="PROPHAGE INTEGRASE INTD-RELATED"/>
    <property type="match status" value="1"/>
</dbReference>
<accession>A0A938X1V8</accession>
<dbReference type="InterPro" id="IPR050090">
    <property type="entry name" value="Tyrosine_recombinase_XerCD"/>
</dbReference>
<dbReference type="Gene3D" id="1.10.150.130">
    <property type="match status" value="1"/>
</dbReference>
<dbReference type="Pfam" id="PF00589">
    <property type="entry name" value="Phage_integrase"/>
    <property type="match status" value="1"/>
</dbReference>
<dbReference type="InterPro" id="IPR013762">
    <property type="entry name" value="Integrase-like_cat_sf"/>
</dbReference>
<evidence type="ECO:0000313" key="6">
    <source>
        <dbReference type="EMBL" id="MBM6826175.1"/>
    </source>
</evidence>
<feature type="region of interest" description="Disordered" evidence="4">
    <location>
        <begin position="1"/>
        <end position="26"/>
    </location>
</feature>